<protein>
    <submittedName>
        <fullName evidence="2">Alpha/beta hydrolase</fullName>
    </submittedName>
</protein>
<evidence type="ECO:0000259" key="1">
    <source>
        <dbReference type="Pfam" id="PF12697"/>
    </source>
</evidence>
<dbReference type="PANTHER" id="PTHR43433:SF4">
    <property type="entry name" value="NON-HEME CHLOROPEROXIDASE-RELATED"/>
    <property type="match status" value="1"/>
</dbReference>
<evidence type="ECO:0000313" key="3">
    <source>
        <dbReference type="Proteomes" id="UP001219349"/>
    </source>
</evidence>
<name>A0ABY7SMD6_9RHOB</name>
<dbReference type="PRINTS" id="PR00111">
    <property type="entry name" value="ABHYDROLASE"/>
</dbReference>
<dbReference type="Pfam" id="PF12697">
    <property type="entry name" value="Abhydrolase_6"/>
    <property type="match status" value="1"/>
</dbReference>
<dbReference type="RefSeq" id="WP_271882851.1">
    <property type="nucleotide sequence ID" value="NZ_CP067136.1"/>
</dbReference>
<dbReference type="InterPro" id="IPR029058">
    <property type="entry name" value="AB_hydrolase_fold"/>
</dbReference>
<dbReference type="Proteomes" id="UP001219349">
    <property type="component" value="Chromosome"/>
</dbReference>
<dbReference type="SUPFAM" id="SSF53474">
    <property type="entry name" value="alpha/beta-Hydrolases"/>
    <property type="match status" value="1"/>
</dbReference>
<keyword evidence="2" id="KW-0378">Hydrolase</keyword>
<reference evidence="2 3" key="1">
    <citation type="submission" date="2021-01" db="EMBL/GenBank/DDBJ databases">
        <title>Biogeographic distribution of Paracoccus.</title>
        <authorList>
            <person name="Hollensteiner J."/>
            <person name="Leineberger J."/>
            <person name="Brinkhoff T."/>
            <person name="Daniel R."/>
        </authorList>
    </citation>
    <scope>NUCLEOTIDE SEQUENCE [LARGE SCALE GENOMIC DNA]</scope>
    <source>
        <strain evidence="2 3">KCTC 22803</strain>
    </source>
</reference>
<accession>A0ABY7SMD6</accession>
<dbReference type="InterPro" id="IPR050471">
    <property type="entry name" value="AB_hydrolase"/>
</dbReference>
<gene>
    <name evidence="2" type="ORF">JHX87_05005</name>
</gene>
<keyword evidence="3" id="KW-1185">Reference proteome</keyword>
<sequence>MTKPQLILIPGLLNDGELWRDQLKPLSQISRPMVADITQGNTLRELAQDVLANAEEEFALAGFSMGGVVALEIMRIAPERVTHLALLDTTMLPDGSDHDRERQRLISMVHNGSKFHGFGERLLDIYVAPGNRQDARIAARVRSMTERLGPEVFIRQSLIERPDSRPLLHDIYCPTLVLCGESDVLTPPDMHRDMAVDIPDSRLVILPDSGHLTPIEQPKAVSEALAQLMARDRFMPVHMPVEQGAASYLA</sequence>
<proteinExistence type="predicted"/>
<dbReference type="GO" id="GO:0016787">
    <property type="term" value="F:hydrolase activity"/>
    <property type="evidence" value="ECO:0007669"/>
    <property type="project" value="UniProtKB-KW"/>
</dbReference>
<dbReference type="InterPro" id="IPR000073">
    <property type="entry name" value="AB_hydrolase_1"/>
</dbReference>
<evidence type="ECO:0000313" key="2">
    <source>
        <dbReference type="EMBL" id="WCR08176.1"/>
    </source>
</evidence>
<dbReference type="Gene3D" id="3.40.50.1820">
    <property type="entry name" value="alpha/beta hydrolase"/>
    <property type="match status" value="1"/>
</dbReference>
<dbReference type="EMBL" id="CP067136">
    <property type="protein sequence ID" value="WCR08176.1"/>
    <property type="molecule type" value="Genomic_DNA"/>
</dbReference>
<feature type="domain" description="AB hydrolase-1" evidence="1">
    <location>
        <begin position="43"/>
        <end position="224"/>
    </location>
</feature>
<dbReference type="PANTHER" id="PTHR43433">
    <property type="entry name" value="HYDROLASE, ALPHA/BETA FOLD FAMILY PROTEIN"/>
    <property type="match status" value="1"/>
</dbReference>
<organism evidence="2 3">
    <name type="scientific">Paracoccus fistulariae</name>
    <dbReference type="NCBI Taxonomy" id="658446"/>
    <lineage>
        <taxon>Bacteria</taxon>
        <taxon>Pseudomonadati</taxon>
        <taxon>Pseudomonadota</taxon>
        <taxon>Alphaproteobacteria</taxon>
        <taxon>Rhodobacterales</taxon>
        <taxon>Paracoccaceae</taxon>
        <taxon>Paracoccus</taxon>
    </lineage>
</organism>